<dbReference type="Proteomes" id="UP000327013">
    <property type="component" value="Chromosome 7"/>
</dbReference>
<keyword evidence="3" id="KW-1185">Reference proteome</keyword>
<reference evidence="2 3" key="1">
    <citation type="submission" date="2019-06" db="EMBL/GenBank/DDBJ databases">
        <title>A chromosomal-level reference genome of Carpinus fangiana (Coryloideae, Betulaceae).</title>
        <authorList>
            <person name="Yang X."/>
            <person name="Wang Z."/>
            <person name="Zhang L."/>
            <person name="Hao G."/>
            <person name="Liu J."/>
            <person name="Yang Y."/>
        </authorList>
    </citation>
    <scope>NUCLEOTIDE SEQUENCE [LARGE SCALE GENOMIC DNA]</scope>
    <source>
        <strain evidence="2">Cfa_2016G</strain>
        <tissue evidence="2">Leaf</tissue>
    </source>
</reference>
<sequence>MSATKGQTTGPKNPTSSTTLQPETTDAYVWVAPPDIVLTQGGASGGAVQGEATRTPNVSGSYVSYLASQLELEKGHVRELTQQNLELSRQVHTGEYLRSAEKGMQHQESSTAAWPVGDTMLGRKEIMGLTVMWGFKTTVTRSLVTSTKGFRKGLSARITSSKAKKHITRMVEDTQIIQDHTRLRHIAPVTGSYVWWGNNT</sequence>
<organism evidence="2 3">
    <name type="scientific">Carpinus fangiana</name>
    <dbReference type="NCBI Taxonomy" id="176857"/>
    <lineage>
        <taxon>Eukaryota</taxon>
        <taxon>Viridiplantae</taxon>
        <taxon>Streptophyta</taxon>
        <taxon>Embryophyta</taxon>
        <taxon>Tracheophyta</taxon>
        <taxon>Spermatophyta</taxon>
        <taxon>Magnoliopsida</taxon>
        <taxon>eudicotyledons</taxon>
        <taxon>Gunneridae</taxon>
        <taxon>Pentapetalae</taxon>
        <taxon>rosids</taxon>
        <taxon>fabids</taxon>
        <taxon>Fagales</taxon>
        <taxon>Betulaceae</taxon>
        <taxon>Carpinus</taxon>
    </lineage>
</organism>
<name>A0A5N6RRQ4_9ROSI</name>
<feature type="region of interest" description="Disordered" evidence="1">
    <location>
        <begin position="1"/>
        <end position="22"/>
    </location>
</feature>
<accession>A0A5N6RRQ4</accession>
<evidence type="ECO:0000256" key="1">
    <source>
        <dbReference type="SAM" id="MobiDB-lite"/>
    </source>
</evidence>
<proteinExistence type="predicted"/>
<evidence type="ECO:0000313" key="3">
    <source>
        <dbReference type="Proteomes" id="UP000327013"/>
    </source>
</evidence>
<evidence type="ECO:0000313" key="2">
    <source>
        <dbReference type="EMBL" id="KAE8100830.1"/>
    </source>
</evidence>
<dbReference type="EMBL" id="CM017327">
    <property type="protein sequence ID" value="KAE8100830.1"/>
    <property type="molecule type" value="Genomic_DNA"/>
</dbReference>
<protein>
    <submittedName>
        <fullName evidence="2">Uncharacterized protein</fullName>
    </submittedName>
</protein>
<dbReference type="AlphaFoldDB" id="A0A5N6RRQ4"/>
<gene>
    <name evidence="2" type="ORF">FH972_018681</name>
</gene>